<dbReference type="SUPFAM" id="SSF81296">
    <property type="entry name" value="E set domains"/>
    <property type="match status" value="1"/>
</dbReference>
<evidence type="ECO:0000256" key="11">
    <source>
        <dbReference type="RuleBase" id="RU003822"/>
    </source>
</evidence>
<evidence type="ECO:0000256" key="10">
    <source>
        <dbReference type="ARBA" id="ARBA00023303"/>
    </source>
</evidence>
<dbReference type="Gene3D" id="1.10.287.70">
    <property type="match status" value="1"/>
</dbReference>
<dbReference type="InterPro" id="IPR041647">
    <property type="entry name" value="IRK_C"/>
</dbReference>
<dbReference type="Pfam" id="PF17655">
    <property type="entry name" value="IRK_C"/>
    <property type="match status" value="1"/>
</dbReference>
<gene>
    <name evidence="16" type="ORF">BOKJ2_LOCUS14191</name>
</gene>
<keyword evidence="3 11" id="KW-0633">Potassium transport</keyword>
<comment type="caution">
    <text evidence="16">The sequence shown here is derived from an EMBL/GenBank/DDBJ whole genome shotgun (WGS) entry which is preliminary data.</text>
</comment>
<keyword evidence="4 11" id="KW-0812">Transmembrane</keyword>
<organism evidence="16 17">
    <name type="scientific">Bursaphelenchus okinawaensis</name>
    <dbReference type="NCBI Taxonomy" id="465554"/>
    <lineage>
        <taxon>Eukaryota</taxon>
        <taxon>Metazoa</taxon>
        <taxon>Ecdysozoa</taxon>
        <taxon>Nematoda</taxon>
        <taxon>Chromadorea</taxon>
        <taxon>Rhabditida</taxon>
        <taxon>Tylenchina</taxon>
        <taxon>Tylenchomorpha</taxon>
        <taxon>Aphelenchoidea</taxon>
        <taxon>Aphelenchoididae</taxon>
        <taxon>Bursaphelenchus</taxon>
    </lineage>
</organism>
<dbReference type="Proteomes" id="UP000614601">
    <property type="component" value="Unassembled WGS sequence"/>
</dbReference>
<evidence type="ECO:0000256" key="3">
    <source>
        <dbReference type="ARBA" id="ARBA00022538"/>
    </source>
</evidence>
<evidence type="ECO:0000256" key="8">
    <source>
        <dbReference type="ARBA" id="ARBA00023065"/>
    </source>
</evidence>
<evidence type="ECO:0000259" key="14">
    <source>
        <dbReference type="Pfam" id="PF01007"/>
    </source>
</evidence>
<feature type="transmembrane region" description="Helical" evidence="13">
    <location>
        <begin position="274"/>
        <end position="301"/>
    </location>
</feature>
<evidence type="ECO:0000259" key="15">
    <source>
        <dbReference type="Pfam" id="PF17655"/>
    </source>
</evidence>
<dbReference type="PRINTS" id="PR01320">
    <property type="entry name" value="KIRCHANNEL"/>
</dbReference>
<evidence type="ECO:0000256" key="5">
    <source>
        <dbReference type="ARBA" id="ARBA00022882"/>
    </source>
</evidence>
<dbReference type="GO" id="GO:0005242">
    <property type="term" value="F:inward rectifier potassium channel activity"/>
    <property type="evidence" value="ECO:0007669"/>
    <property type="project" value="InterPro"/>
</dbReference>
<dbReference type="Gene3D" id="2.60.40.1400">
    <property type="entry name" value="G protein-activated inward rectifier potassium channel 1"/>
    <property type="match status" value="1"/>
</dbReference>
<evidence type="ECO:0000256" key="6">
    <source>
        <dbReference type="ARBA" id="ARBA00022958"/>
    </source>
</evidence>
<feature type="domain" description="Inward rectifier potassium channel C-terminal" evidence="15">
    <location>
        <begin position="310"/>
        <end position="487"/>
    </location>
</feature>
<evidence type="ECO:0000256" key="9">
    <source>
        <dbReference type="ARBA" id="ARBA00023136"/>
    </source>
</evidence>
<dbReference type="InterPro" id="IPR013518">
    <property type="entry name" value="K_chnl_inward-rec_Kir_cyto"/>
</dbReference>
<evidence type="ECO:0000256" key="12">
    <source>
        <dbReference type="SAM" id="MobiDB-lite"/>
    </source>
</evidence>
<comment type="similarity">
    <text evidence="11">Belongs to the inward rectifier-type potassium channel (TC 1.A.2.1) family.</text>
</comment>
<reference evidence="16" key="1">
    <citation type="submission" date="2020-09" db="EMBL/GenBank/DDBJ databases">
        <authorList>
            <person name="Kikuchi T."/>
        </authorList>
    </citation>
    <scope>NUCLEOTIDE SEQUENCE</scope>
    <source>
        <strain evidence="16">SH1</strain>
    </source>
</reference>
<keyword evidence="7 13" id="KW-1133">Transmembrane helix</keyword>
<evidence type="ECO:0000256" key="4">
    <source>
        <dbReference type="ARBA" id="ARBA00022692"/>
    </source>
</evidence>
<dbReference type="InterPro" id="IPR016449">
    <property type="entry name" value="K_chnl_inward-rec_Kir"/>
</dbReference>
<accession>A0A811LTZ1</accession>
<feature type="compositionally biased region" description="Low complexity" evidence="12">
    <location>
        <begin position="60"/>
        <end position="82"/>
    </location>
</feature>
<keyword evidence="8 11" id="KW-0406">Ion transport</keyword>
<proteinExistence type="inferred from homology"/>
<dbReference type="PANTHER" id="PTHR11767">
    <property type="entry name" value="INWARD RECTIFIER POTASSIUM CHANNEL"/>
    <property type="match status" value="1"/>
</dbReference>
<evidence type="ECO:0008006" key="18">
    <source>
        <dbReference type="Google" id="ProtNLM"/>
    </source>
</evidence>
<dbReference type="GO" id="GO:1990573">
    <property type="term" value="P:potassium ion import across plasma membrane"/>
    <property type="evidence" value="ECO:0007669"/>
    <property type="project" value="TreeGrafter"/>
</dbReference>
<sequence length="509" mass="58440">MNHVESGTQLHHLHHNRITDHSDLPLLDADECSSDQDGQSPKMAHRPRTSLTNTDDTHQSLLNTSTNSNDTNNNSNSLSYSTRRSHNHVPPLNLQSNTTTLTNLSNNNNGSLMMMNNNLMSNSLPNTMHPNMDVAEQQKKFARRPSLGEIELGKGQKKPEWPRLVAKNGECMVRPIHNQSPYLSLYRNWFHLLIEYSWRSVISVFAAGFVLSWLFFGLIYYLIVHFSGDLQRRPEHKQCIANVHSFIGAFLFSLESQQTIGYGSRYMTEICPPAFIILSLQIVVGLLLQTMLAGIVVAKVLRPKKRKQEMRFSQNAVIGPIDEDDQRPTLMVRIADIQQKLYLAESHVRMYMAKTRINAHGAKELIGFRDMNVGYDSGWDRVLLLWPIIIRHIIDEDSPLYGMTPEEMESNDFEIIMTVEGIVEATGATFQARTSFLPFEIEWGRRFTPMVHLNSKRNEYEVDYGLFDVTDPLADYVPRISAQIKDELERYEDEEEEEEHKFHNKSGFT</sequence>
<feature type="region of interest" description="Disordered" evidence="12">
    <location>
        <begin position="25"/>
        <end position="109"/>
    </location>
</feature>
<dbReference type="InterPro" id="IPR040445">
    <property type="entry name" value="Kir_TM"/>
</dbReference>
<keyword evidence="6 11" id="KW-0630">Potassium</keyword>
<evidence type="ECO:0000256" key="7">
    <source>
        <dbReference type="ARBA" id="ARBA00022989"/>
    </source>
</evidence>
<dbReference type="EMBL" id="CAJFCW020000006">
    <property type="protein sequence ID" value="CAG9127810.1"/>
    <property type="molecule type" value="Genomic_DNA"/>
</dbReference>
<dbReference type="InterPro" id="IPR014756">
    <property type="entry name" value="Ig_E-set"/>
</dbReference>
<keyword evidence="2 11" id="KW-0813">Transport</keyword>
<protein>
    <recommendedName>
        <fullName evidence="18">IRK_C domain-containing protein</fullName>
    </recommendedName>
</protein>
<evidence type="ECO:0000313" key="16">
    <source>
        <dbReference type="EMBL" id="CAD5230549.1"/>
    </source>
</evidence>
<feature type="domain" description="Potassium channel inwardly rectifying transmembrane" evidence="14">
    <location>
        <begin position="165"/>
        <end position="303"/>
    </location>
</feature>
<name>A0A811LTZ1_9BILA</name>
<dbReference type="Pfam" id="PF01007">
    <property type="entry name" value="IRK"/>
    <property type="match status" value="1"/>
</dbReference>
<keyword evidence="10 11" id="KW-0407">Ion channel</keyword>
<evidence type="ECO:0000256" key="2">
    <source>
        <dbReference type="ARBA" id="ARBA00022448"/>
    </source>
</evidence>
<dbReference type="EMBL" id="CAJFDH010000006">
    <property type="protein sequence ID" value="CAD5230549.1"/>
    <property type="molecule type" value="Genomic_DNA"/>
</dbReference>
<dbReference type="PANTHER" id="PTHR11767:SF61">
    <property type="entry name" value="IRK_C DOMAIN-CONTAINING PROTEIN"/>
    <property type="match status" value="1"/>
</dbReference>
<dbReference type="AlphaFoldDB" id="A0A811LTZ1"/>
<comment type="subcellular location">
    <subcellularLocation>
        <location evidence="1 11">Membrane</location>
        <topology evidence="1 11">Multi-pass membrane protein</topology>
    </subcellularLocation>
</comment>
<keyword evidence="17" id="KW-1185">Reference proteome</keyword>
<feature type="transmembrane region" description="Helical" evidence="13">
    <location>
        <begin position="201"/>
        <end position="223"/>
    </location>
</feature>
<evidence type="ECO:0000256" key="1">
    <source>
        <dbReference type="ARBA" id="ARBA00004141"/>
    </source>
</evidence>
<dbReference type="GO" id="GO:0034765">
    <property type="term" value="P:regulation of monoatomic ion transmembrane transport"/>
    <property type="evidence" value="ECO:0007669"/>
    <property type="project" value="TreeGrafter"/>
</dbReference>
<evidence type="ECO:0000256" key="13">
    <source>
        <dbReference type="SAM" id="Phobius"/>
    </source>
</evidence>
<dbReference type="GO" id="GO:0034702">
    <property type="term" value="C:monoatomic ion channel complex"/>
    <property type="evidence" value="ECO:0007669"/>
    <property type="project" value="UniProtKB-KW"/>
</dbReference>
<dbReference type="SUPFAM" id="SSF81324">
    <property type="entry name" value="Voltage-gated potassium channels"/>
    <property type="match status" value="1"/>
</dbReference>
<evidence type="ECO:0000313" key="17">
    <source>
        <dbReference type="Proteomes" id="UP000614601"/>
    </source>
</evidence>
<dbReference type="GO" id="GO:0005886">
    <property type="term" value="C:plasma membrane"/>
    <property type="evidence" value="ECO:0007669"/>
    <property type="project" value="TreeGrafter"/>
</dbReference>
<keyword evidence="9 13" id="KW-0472">Membrane</keyword>
<feature type="compositionally biased region" description="Low complexity" evidence="12">
    <location>
        <begin position="92"/>
        <end position="109"/>
    </location>
</feature>
<dbReference type="Proteomes" id="UP000783686">
    <property type="component" value="Unassembled WGS sequence"/>
</dbReference>
<keyword evidence="5 11" id="KW-0851">Voltage-gated channel</keyword>
<dbReference type="OrthoDB" id="273257at2759"/>